<dbReference type="AlphaFoldDB" id="L9KNW5"/>
<accession>L9KNW5</accession>
<dbReference type="InParanoid" id="L9KNW5"/>
<name>L9KNW5_TUPCH</name>
<proteinExistence type="predicted"/>
<evidence type="ECO:0000313" key="3">
    <source>
        <dbReference type="Proteomes" id="UP000011518"/>
    </source>
</evidence>
<gene>
    <name evidence="2" type="ORF">TREES_T100009070</name>
</gene>
<feature type="region of interest" description="Disordered" evidence="1">
    <location>
        <begin position="20"/>
        <end position="71"/>
    </location>
</feature>
<organism evidence="2 3">
    <name type="scientific">Tupaia chinensis</name>
    <name type="common">Chinese tree shrew</name>
    <name type="synonym">Tupaia belangeri chinensis</name>
    <dbReference type="NCBI Taxonomy" id="246437"/>
    <lineage>
        <taxon>Eukaryota</taxon>
        <taxon>Metazoa</taxon>
        <taxon>Chordata</taxon>
        <taxon>Craniata</taxon>
        <taxon>Vertebrata</taxon>
        <taxon>Euteleostomi</taxon>
        <taxon>Mammalia</taxon>
        <taxon>Eutheria</taxon>
        <taxon>Euarchontoglires</taxon>
        <taxon>Scandentia</taxon>
        <taxon>Tupaiidae</taxon>
        <taxon>Tupaia</taxon>
    </lineage>
</organism>
<reference evidence="3" key="1">
    <citation type="submission" date="2012-07" db="EMBL/GenBank/DDBJ databases">
        <title>Genome of the Chinese tree shrew, a rising model animal genetically related to primates.</title>
        <authorList>
            <person name="Zhang G."/>
            <person name="Fan Y."/>
            <person name="Yao Y."/>
            <person name="Huang Z."/>
        </authorList>
    </citation>
    <scope>NUCLEOTIDE SEQUENCE [LARGE SCALE GENOMIC DNA]</scope>
</reference>
<reference evidence="3" key="2">
    <citation type="journal article" date="2013" name="Nat. Commun.">
        <title>Genome of the Chinese tree shrew.</title>
        <authorList>
            <person name="Fan Y."/>
            <person name="Huang Z.Y."/>
            <person name="Cao C.C."/>
            <person name="Chen C.S."/>
            <person name="Chen Y.X."/>
            <person name="Fan D.D."/>
            <person name="He J."/>
            <person name="Hou H.L."/>
            <person name="Hu L."/>
            <person name="Hu X.T."/>
            <person name="Jiang X.T."/>
            <person name="Lai R."/>
            <person name="Lang Y.S."/>
            <person name="Liang B."/>
            <person name="Liao S.G."/>
            <person name="Mu D."/>
            <person name="Ma Y.Y."/>
            <person name="Niu Y.Y."/>
            <person name="Sun X.Q."/>
            <person name="Xia J.Q."/>
            <person name="Xiao J."/>
            <person name="Xiong Z.Q."/>
            <person name="Xu L."/>
            <person name="Yang L."/>
            <person name="Zhang Y."/>
            <person name="Zhao W."/>
            <person name="Zhao X.D."/>
            <person name="Zheng Y.T."/>
            <person name="Zhou J.M."/>
            <person name="Zhu Y.B."/>
            <person name="Zhang G.J."/>
            <person name="Wang J."/>
            <person name="Yao Y.G."/>
        </authorList>
    </citation>
    <scope>NUCLEOTIDE SEQUENCE [LARGE SCALE GENOMIC DNA]</scope>
</reference>
<sequence>MEIAKPAQIRVSKAIHHLNKSQAAGIDCDPEDRLKEEPRLQNGSDLGVSKSEAVLNGTHTGNRNHYVPGEKDTHEHIKNDLKSPLVAFVSLISENSKWKPDGEDKIFNQALDKSRKLAIAHAKEPDGTEEALHLIEVEEKKQKRASTWYLSTSEVKEKGKAFSA</sequence>
<evidence type="ECO:0000256" key="1">
    <source>
        <dbReference type="SAM" id="MobiDB-lite"/>
    </source>
</evidence>
<protein>
    <submittedName>
        <fullName evidence="2">Uncharacterized protein</fullName>
    </submittedName>
</protein>
<keyword evidence="3" id="KW-1185">Reference proteome</keyword>
<evidence type="ECO:0000313" key="2">
    <source>
        <dbReference type="EMBL" id="ELW64159.1"/>
    </source>
</evidence>
<dbReference type="EMBL" id="KB320754">
    <property type="protein sequence ID" value="ELW64159.1"/>
    <property type="molecule type" value="Genomic_DNA"/>
</dbReference>
<dbReference type="Proteomes" id="UP000011518">
    <property type="component" value="Unassembled WGS sequence"/>
</dbReference>